<evidence type="ECO:0000256" key="2">
    <source>
        <dbReference type="ARBA" id="ARBA00010333"/>
    </source>
</evidence>
<dbReference type="Proteomes" id="UP000761264">
    <property type="component" value="Unassembled WGS sequence"/>
</dbReference>
<evidence type="ECO:0000259" key="4">
    <source>
        <dbReference type="Pfam" id="PF00497"/>
    </source>
</evidence>
<dbReference type="InterPro" id="IPR018313">
    <property type="entry name" value="SBP_3_CS"/>
</dbReference>
<dbReference type="GO" id="GO:0030313">
    <property type="term" value="C:cell envelope"/>
    <property type="evidence" value="ECO:0007669"/>
    <property type="project" value="UniProtKB-SubCell"/>
</dbReference>
<comment type="subcellular location">
    <subcellularLocation>
        <location evidence="1">Cell envelope</location>
    </subcellularLocation>
</comment>
<proteinExistence type="inferred from homology"/>
<organism evidence="5 6">
    <name type="scientific">Pelagibius litoralis</name>
    <dbReference type="NCBI Taxonomy" id="374515"/>
    <lineage>
        <taxon>Bacteria</taxon>
        <taxon>Pseudomonadati</taxon>
        <taxon>Pseudomonadota</taxon>
        <taxon>Alphaproteobacteria</taxon>
        <taxon>Rhodospirillales</taxon>
        <taxon>Rhodovibrionaceae</taxon>
        <taxon>Pelagibius</taxon>
    </lineage>
</organism>
<dbReference type="InterPro" id="IPR001638">
    <property type="entry name" value="Solute-binding_3/MltF_N"/>
</dbReference>
<keyword evidence="6" id="KW-1185">Reference proteome</keyword>
<evidence type="ECO:0000313" key="6">
    <source>
        <dbReference type="Proteomes" id="UP000761264"/>
    </source>
</evidence>
<name>A0A967F2D9_9PROT</name>
<dbReference type="Pfam" id="PF00497">
    <property type="entry name" value="SBP_bac_3"/>
    <property type="match status" value="1"/>
</dbReference>
<comment type="similarity">
    <text evidence="2">Belongs to the bacterial solute-binding protein 3 family.</text>
</comment>
<dbReference type="PROSITE" id="PS01039">
    <property type="entry name" value="SBP_BACTERIAL_3"/>
    <property type="match status" value="1"/>
</dbReference>
<dbReference type="PANTHER" id="PTHR35936:SF19">
    <property type="entry name" value="AMINO-ACID-BINDING PROTEIN YXEM-RELATED"/>
    <property type="match status" value="1"/>
</dbReference>
<comment type="caution">
    <text evidence="5">The sequence shown here is derived from an EMBL/GenBank/DDBJ whole genome shotgun (WGS) entry which is preliminary data.</text>
</comment>
<dbReference type="Gene3D" id="3.40.190.10">
    <property type="entry name" value="Periplasmic binding protein-like II"/>
    <property type="match status" value="1"/>
</dbReference>
<evidence type="ECO:0000313" key="5">
    <source>
        <dbReference type="EMBL" id="NIA71768.1"/>
    </source>
</evidence>
<dbReference type="PANTHER" id="PTHR35936">
    <property type="entry name" value="MEMBRANE-BOUND LYTIC MUREIN TRANSGLYCOSYLASE F"/>
    <property type="match status" value="1"/>
</dbReference>
<sequence length="95" mass="10546">MRSDLFWRQCCLAVLPGPHRPRRRIRASSKVLESGKLRVGTTGDWNPMSMKDPASGGYAGFDIDVMTELAKDLGVEIEFVPTEWKTLVPGIVADN</sequence>
<evidence type="ECO:0000256" key="1">
    <source>
        <dbReference type="ARBA" id="ARBA00004196"/>
    </source>
</evidence>
<dbReference type="AlphaFoldDB" id="A0A967F2D9"/>
<protein>
    <submittedName>
        <fullName evidence="5">Transporter substrate-binding domain-containing protein</fullName>
    </submittedName>
</protein>
<accession>A0A967F2D9</accession>
<feature type="domain" description="Solute-binding protein family 3/N-terminal" evidence="4">
    <location>
        <begin position="37"/>
        <end position="92"/>
    </location>
</feature>
<dbReference type="EMBL" id="JAAQPH010000026">
    <property type="protein sequence ID" value="NIA71768.1"/>
    <property type="molecule type" value="Genomic_DNA"/>
</dbReference>
<reference evidence="5" key="1">
    <citation type="submission" date="2020-03" db="EMBL/GenBank/DDBJ databases">
        <title>Genome of Pelagibius litoralis DSM 21314T.</title>
        <authorList>
            <person name="Wang G."/>
        </authorList>
    </citation>
    <scope>NUCLEOTIDE SEQUENCE</scope>
    <source>
        <strain evidence="5">DSM 21314</strain>
    </source>
</reference>
<dbReference type="SUPFAM" id="SSF53850">
    <property type="entry name" value="Periplasmic binding protein-like II"/>
    <property type="match status" value="1"/>
</dbReference>
<keyword evidence="3" id="KW-0732">Signal</keyword>
<gene>
    <name evidence="5" type="ORF">HBA54_24540</name>
</gene>
<evidence type="ECO:0000256" key="3">
    <source>
        <dbReference type="ARBA" id="ARBA00022729"/>
    </source>
</evidence>